<comment type="caution">
    <text evidence="2">The sequence shown here is derived from an EMBL/GenBank/DDBJ whole genome shotgun (WGS) entry which is preliminary data.</text>
</comment>
<reference evidence="2" key="1">
    <citation type="submission" date="2022-10" db="EMBL/GenBank/DDBJ databases">
        <title>Flavobacterium sp. nov., a bacterium isolated from lake sediment.</title>
        <authorList>
            <person name="Qu J.-H."/>
        </authorList>
    </citation>
    <scope>NUCLEOTIDE SEQUENCE</scope>
    <source>
        <strain evidence="2">TH16-21</strain>
    </source>
</reference>
<evidence type="ECO:0000313" key="3">
    <source>
        <dbReference type="Proteomes" id="UP001165677"/>
    </source>
</evidence>
<dbReference type="EMBL" id="JAPCIO010000003">
    <property type="protein sequence ID" value="MCW1147851.1"/>
    <property type="molecule type" value="Genomic_DNA"/>
</dbReference>
<dbReference type="Proteomes" id="UP001165677">
    <property type="component" value="Unassembled WGS sequence"/>
</dbReference>
<dbReference type="InterPro" id="IPR043729">
    <property type="entry name" value="DUF5672"/>
</dbReference>
<protein>
    <recommendedName>
        <fullName evidence="1">DUF5672 domain-containing protein</fullName>
    </recommendedName>
</protein>
<proteinExistence type="predicted"/>
<evidence type="ECO:0000313" key="2">
    <source>
        <dbReference type="EMBL" id="MCW1147851.1"/>
    </source>
</evidence>
<dbReference type="Pfam" id="PF18922">
    <property type="entry name" value="DUF5672"/>
    <property type="match status" value="1"/>
</dbReference>
<sequence>MNKKEICVVIPIYKEALNVFEVQSVEQCVKLLSDYSIHFICSKKINLDYYKNKFPSITNFVFFDDFYFESLNGYNRLLLSHHFYKTFEKFKYMLIYQTDCYVFRDELLDWAKKGFDYIGGIWFEDYHGDPNLGAKFWFPGNGGFSLRKIDSIIKVFSTQKYPLKSVKQLIIENQANLKLGNKAFLIGMFKIPFKFFSLKNSLKYFIANFNANEDVLFMELNLKYKILTAPTVESVLGFCWDREPCFLYSKLNGLPFGCHAWYREDHCYGGNKEFWLKHIENNNNNNS</sequence>
<dbReference type="RefSeq" id="WP_264368681.1">
    <property type="nucleotide sequence ID" value="NZ_JAPCIO010000003.1"/>
</dbReference>
<name>A0ABT3EGZ7_9FLAO</name>
<evidence type="ECO:0000259" key="1">
    <source>
        <dbReference type="Pfam" id="PF18922"/>
    </source>
</evidence>
<accession>A0ABT3EGZ7</accession>
<organism evidence="2 3">
    <name type="scientific">Flavobacterium lacisediminis</name>
    <dbReference type="NCBI Taxonomy" id="2989705"/>
    <lineage>
        <taxon>Bacteria</taxon>
        <taxon>Pseudomonadati</taxon>
        <taxon>Bacteroidota</taxon>
        <taxon>Flavobacteriia</taxon>
        <taxon>Flavobacteriales</taxon>
        <taxon>Flavobacteriaceae</taxon>
        <taxon>Flavobacterium</taxon>
    </lineage>
</organism>
<gene>
    <name evidence="2" type="ORF">OJ995_06435</name>
</gene>
<keyword evidence="3" id="KW-1185">Reference proteome</keyword>
<feature type="domain" description="DUF5672" evidence="1">
    <location>
        <begin position="59"/>
        <end position="259"/>
    </location>
</feature>